<keyword evidence="6 8" id="KW-0472">Membrane</keyword>
<dbReference type="GO" id="GO:0005886">
    <property type="term" value="C:plasma membrane"/>
    <property type="evidence" value="ECO:0007669"/>
    <property type="project" value="UniProtKB-SubCell"/>
</dbReference>
<feature type="transmembrane region" description="Helical" evidence="8">
    <location>
        <begin position="166"/>
        <end position="188"/>
    </location>
</feature>
<feature type="transmembrane region" description="Helical" evidence="8">
    <location>
        <begin position="7"/>
        <end position="23"/>
    </location>
</feature>
<feature type="transmembrane region" description="Helical" evidence="8">
    <location>
        <begin position="367"/>
        <end position="387"/>
    </location>
</feature>
<keyword evidence="3" id="KW-0808">Transferase</keyword>
<evidence type="ECO:0000313" key="10">
    <source>
        <dbReference type="EMBL" id="MBJ8350344.1"/>
    </source>
</evidence>
<reference evidence="10 11" key="1">
    <citation type="journal article" date="2021" name="Int. J. Syst. Evol. Microbiol.">
        <title>Streptococcus vicugnae sp. nov., isolated from faeces of alpacas (Vicugna pacos) and cattle (Bos taurus), Streptococcus zalophi sp. nov., and Streptococcus pacificus sp. nov., isolated from respiratory tract of California sea lions (Zalophus californianus).</title>
        <authorList>
            <person name="Volokhov D.V."/>
            <person name="Zagorodnyaya T.A."/>
            <person name="Shen Z."/>
            <person name="Blom J."/>
            <person name="Furtak V.A."/>
            <person name="Eisenberg T."/>
            <person name="Fan P."/>
            <person name="Jeong K.C."/>
            <person name="Gao Y."/>
            <person name="Zhang S."/>
            <person name="Amselle M."/>
        </authorList>
    </citation>
    <scope>NUCLEOTIDE SEQUENCE [LARGE SCALE GENOMIC DNA]</scope>
    <source>
        <strain evidence="11">CSL7508-lung</strain>
    </source>
</reference>
<feature type="domain" description="Acyltransferase 3" evidence="9">
    <location>
        <begin position="4"/>
        <end position="339"/>
    </location>
</feature>
<dbReference type="Proteomes" id="UP000644875">
    <property type="component" value="Unassembled WGS sequence"/>
</dbReference>
<feature type="transmembrane region" description="Helical" evidence="8">
    <location>
        <begin position="234"/>
        <end position="254"/>
    </location>
</feature>
<dbReference type="EMBL" id="JAENBP010000010">
    <property type="protein sequence ID" value="MBJ8350344.1"/>
    <property type="molecule type" value="Genomic_DNA"/>
</dbReference>
<dbReference type="InterPro" id="IPR002656">
    <property type="entry name" value="Acyl_transf_3_dom"/>
</dbReference>
<evidence type="ECO:0000256" key="1">
    <source>
        <dbReference type="ARBA" id="ARBA00004651"/>
    </source>
</evidence>
<evidence type="ECO:0000259" key="9">
    <source>
        <dbReference type="Pfam" id="PF01757"/>
    </source>
</evidence>
<evidence type="ECO:0000313" key="11">
    <source>
        <dbReference type="Proteomes" id="UP000644875"/>
    </source>
</evidence>
<dbReference type="AlphaFoldDB" id="A0A934PB95"/>
<accession>A0A934PB95</accession>
<keyword evidence="4 8" id="KW-0812">Transmembrane</keyword>
<evidence type="ECO:0000256" key="7">
    <source>
        <dbReference type="ARBA" id="ARBA00023315"/>
    </source>
</evidence>
<comment type="caution">
    <text evidence="10">The sequence shown here is derived from an EMBL/GenBank/DDBJ whole genome shotgun (WGS) entry which is preliminary data.</text>
</comment>
<dbReference type="GO" id="GO:0009103">
    <property type="term" value="P:lipopolysaccharide biosynthetic process"/>
    <property type="evidence" value="ECO:0007669"/>
    <property type="project" value="TreeGrafter"/>
</dbReference>
<dbReference type="PANTHER" id="PTHR23028:SF53">
    <property type="entry name" value="ACYL_TRANSF_3 DOMAIN-CONTAINING PROTEIN"/>
    <property type="match status" value="1"/>
</dbReference>
<dbReference type="RefSeq" id="WP_199568255.1">
    <property type="nucleotide sequence ID" value="NZ_JAENBP010000010.1"/>
</dbReference>
<dbReference type="InterPro" id="IPR036514">
    <property type="entry name" value="SGNH_hydro_sf"/>
</dbReference>
<feature type="transmembrane region" description="Helical" evidence="8">
    <location>
        <begin position="324"/>
        <end position="346"/>
    </location>
</feature>
<sequence>MRIKWFSVIRITGLLLVLLYHFFRNAFPGGFIGVDIFFTFSGYLITALLIDEFSQKQSIDLLRFFRRRFYRIFPPLVLLILIVLPLTLLVKQDFVADIGRQVAATLGFTTNIYELLIGGNYESQFIPHLFLHTWSLAIEVHFYIIWGFLTWLLSKRIKKSTDFRRLIFLLSTVLFVASFLSMFVRSFFVDQFSTVYFSTLSHSYGFFLGAMFATMTGIQETTKQFKINVRSWQLRAVLIVFGLSLSLILLLSRLLDFNHIFTYLFGFILTGLFTAVMIYASRVLHEKTPDIKEPKAITFLSDISYSIYLFHWPLYIIFTQLMNNWAAVILTTLLSVAFASLSFYVIEPIVSGRTPIILGLPITFKDYSRWFIGSFGTLVVISLFVIVRSPKVGAFETDLLVNSLKQADTNMDRTHMLAAGDASAISDIMIIGDSVSLRASDMISQQLPEAQLDAAISRNFPLAFEIYKNHIDNKTLSKTVVLAVGVNSPYNYQAEIMQFVDNLPEGHRLVLVTPYNVKDGSIENVRNYELELAKQYDYIEVADWYQASVDNPNIWAGTDGVHFSISDSSGSDLYAQTIKEAIETVARKQAK</sequence>
<proteinExistence type="predicted"/>
<dbReference type="Pfam" id="PF01757">
    <property type="entry name" value="Acyl_transf_3"/>
    <property type="match status" value="1"/>
</dbReference>
<dbReference type="PANTHER" id="PTHR23028">
    <property type="entry name" value="ACETYLTRANSFERASE"/>
    <property type="match status" value="1"/>
</dbReference>
<dbReference type="SUPFAM" id="SSF52266">
    <property type="entry name" value="SGNH hydrolase"/>
    <property type="match status" value="1"/>
</dbReference>
<feature type="transmembrane region" description="Helical" evidence="8">
    <location>
        <begin position="296"/>
        <end position="318"/>
    </location>
</feature>
<organism evidence="10 11">
    <name type="scientific">Streptococcus zalophi</name>
    <dbReference type="NCBI Taxonomy" id="640031"/>
    <lineage>
        <taxon>Bacteria</taxon>
        <taxon>Bacillati</taxon>
        <taxon>Bacillota</taxon>
        <taxon>Bacilli</taxon>
        <taxon>Lactobacillales</taxon>
        <taxon>Streptococcaceae</taxon>
        <taxon>Streptococcus</taxon>
    </lineage>
</organism>
<evidence type="ECO:0000256" key="4">
    <source>
        <dbReference type="ARBA" id="ARBA00022692"/>
    </source>
</evidence>
<feature type="transmembrane region" description="Helical" evidence="8">
    <location>
        <begin position="194"/>
        <end position="213"/>
    </location>
</feature>
<gene>
    <name evidence="10" type="ORF">JHK64_06880</name>
</gene>
<keyword evidence="7 10" id="KW-0012">Acyltransferase</keyword>
<keyword evidence="2" id="KW-1003">Cell membrane</keyword>
<feature type="transmembrane region" description="Helical" evidence="8">
    <location>
        <begin position="134"/>
        <end position="154"/>
    </location>
</feature>
<feature type="transmembrane region" description="Helical" evidence="8">
    <location>
        <begin position="70"/>
        <end position="90"/>
    </location>
</feature>
<evidence type="ECO:0000256" key="5">
    <source>
        <dbReference type="ARBA" id="ARBA00022989"/>
    </source>
</evidence>
<protein>
    <submittedName>
        <fullName evidence="10">Acyltransferase</fullName>
    </submittedName>
</protein>
<evidence type="ECO:0000256" key="8">
    <source>
        <dbReference type="SAM" id="Phobius"/>
    </source>
</evidence>
<evidence type="ECO:0000256" key="3">
    <source>
        <dbReference type="ARBA" id="ARBA00022679"/>
    </source>
</evidence>
<evidence type="ECO:0000256" key="2">
    <source>
        <dbReference type="ARBA" id="ARBA00022475"/>
    </source>
</evidence>
<evidence type="ECO:0000256" key="6">
    <source>
        <dbReference type="ARBA" id="ARBA00023136"/>
    </source>
</evidence>
<dbReference type="GO" id="GO:0016747">
    <property type="term" value="F:acyltransferase activity, transferring groups other than amino-acyl groups"/>
    <property type="evidence" value="ECO:0007669"/>
    <property type="project" value="InterPro"/>
</dbReference>
<name>A0A934PB95_9STRE</name>
<dbReference type="InterPro" id="IPR050879">
    <property type="entry name" value="Acyltransferase_3"/>
</dbReference>
<dbReference type="Gene3D" id="3.40.50.1110">
    <property type="entry name" value="SGNH hydrolase"/>
    <property type="match status" value="1"/>
</dbReference>
<feature type="transmembrane region" description="Helical" evidence="8">
    <location>
        <begin position="29"/>
        <end position="50"/>
    </location>
</feature>
<comment type="subcellular location">
    <subcellularLocation>
        <location evidence="1">Cell membrane</location>
        <topology evidence="1">Multi-pass membrane protein</topology>
    </subcellularLocation>
</comment>
<feature type="transmembrane region" description="Helical" evidence="8">
    <location>
        <begin position="260"/>
        <end position="284"/>
    </location>
</feature>
<keyword evidence="11" id="KW-1185">Reference proteome</keyword>
<keyword evidence="5 8" id="KW-1133">Transmembrane helix</keyword>